<evidence type="ECO:0008006" key="5">
    <source>
        <dbReference type="Google" id="ProtNLM"/>
    </source>
</evidence>
<evidence type="ECO:0000259" key="2">
    <source>
        <dbReference type="Pfam" id="PF14232"/>
    </source>
</evidence>
<feature type="domain" description="GXWXG" evidence="1">
    <location>
        <begin position="34"/>
        <end position="90"/>
    </location>
</feature>
<reference evidence="3" key="2">
    <citation type="submission" date="2021-02" db="EMBL/GenBank/DDBJ databases">
        <title>Aspergillus puulaauensis MK2 genome sequence.</title>
        <authorList>
            <person name="Futagami T."/>
            <person name="Mori K."/>
            <person name="Kadooka C."/>
            <person name="Tanaka T."/>
        </authorList>
    </citation>
    <scope>NUCLEOTIDE SEQUENCE</scope>
    <source>
        <strain evidence="3">MK2</strain>
    </source>
</reference>
<evidence type="ECO:0000313" key="3">
    <source>
        <dbReference type="EMBL" id="BCS29656.1"/>
    </source>
</evidence>
<organism evidence="3 4">
    <name type="scientific">Aspergillus puulaauensis</name>
    <dbReference type="NCBI Taxonomy" id="1220207"/>
    <lineage>
        <taxon>Eukaryota</taxon>
        <taxon>Fungi</taxon>
        <taxon>Dikarya</taxon>
        <taxon>Ascomycota</taxon>
        <taxon>Pezizomycotina</taxon>
        <taxon>Eurotiomycetes</taxon>
        <taxon>Eurotiomycetidae</taxon>
        <taxon>Eurotiales</taxon>
        <taxon>Aspergillaceae</taxon>
        <taxon>Aspergillus</taxon>
    </lineage>
</organism>
<evidence type="ECO:0000313" key="4">
    <source>
        <dbReference type="Proteomes" id="UP000654913"/>
    </source>
</evidence>
<name>A0A7R7XXQ2_9EURO</name>
<feature type="domain" description="DUF4334" evidence="2">
    <location>
        <begin position="100"/>
        <end position="158"/>
    </location>
</feature>
<dbReference type="EMBL" id="AP024449">
    <property type="protein sequence ID" value="BCS29656.1"/>
    <property type="molecule type" value="Genomic_DNA"/>
</dbReference>
<dbReference type="Pfam" id="PF14231">
    <property type="entry name" value="GXWXG"/>
    <property type="match status" value="1"/>
</dbReference>
<sequence>MGPLSMKSKEWTAEQDFLALTERPGKLNESDVEAVYNRLRPVLPEELIGEWRGGSFDTGHPTHASLENIVWLGKTFHSTEEVDPVMVQKEGKRVLNDQAGHAVLRRVEFRGVLSTAMIYDNHPIIDHFRRVSPDMIAGAMENKLQDVKVHGTYYFYLYK</sequence>
<dbReference type="AlphaFoldDB" id="A0A7R7XXQ2"/>
<dbReference type="OrthoDB" id="2213372at2759"/>
<dbReference type="InterPro" id="IPR025568">
    <property type="entry name" value="DUF4334"/>
</dbReference>
<dbReference type="InterPro" id="IPR025951">
    <property type="entry name" value="GXWXG_dom"/>
</dbReference>
<dbReference type="KEGG" id="apuu:APUU_71226S"/>
<reference evidence="3" key="1">
    <citation type="submission" date="2021-01" db="EMBL/GenBank/DDBJ databases">
        <authorList>
            <consortium name="Aspergillus puulaauensis MK2 genome sequencing consortium"/>
            <person name="Kazuki M."/>
            <person name="Futagami T."/>
        </authorList>
    </citation>
    <scope>NUCLEOTIDE SEQUENCE</scope>
    <source>
        <strain evidence="3">MK2</strain>
    </source>
</reference>
<proteinExistence type="predicted"/>
<dbReference type="Gene3D" id="2.40.128.580">
    <property type="entry name" value="GXWXG domain"/>
    <property type="match status" value="1"/>
</dbReference>
<evidence type="ECO:0000259" key="1">
    <source>
        <dbReference type="Pfam" id="PF14231"/>
    </source>
</evidence>
<protein>
    <recommendedName>
        <fullName evidence="5">GXWXG protein</fullName>
    </recommendedName>
</protein>
<dbReference type="Proteomes" id="UP000654913">
    <property type="component" value="Chromosome 7"/>
</dbReference>
<dbReference type="GeneID" id="64979653"/>
<dbReference type="Pfam" id="PF14232">
    <property type="entry name" value="DUF4334"/>
    <property type="match status" value="1"/>
</dbReference>
<keyword evidence="4" id="KW-1185">Reference proteome</keyword>
<accession>A0A7R7XXQ2</accession>
<gene>
    <name evidence="3" type="ORF">APUU_71226S</name>
</gene>
<dbReference type="RefSeq" id="XP_041561842.1">
    <property type="nucleotide sequence ID" value="XM_041696186.1"/>
</dbReference>